<name>A0A2U9B6A0_SCOMX</name>
<organism evidence="1 2">
    <name type="scientific">Scophthalmus maximus</name>
    <name type="common">Turbot</name>
    <name type="synonym">Psetta maxima</name>
    <dbReference type="NCBI Taxonomy" id="52904"/>
    <lineage>
        <taxon>Eukaryota</taxon>
        <taxon>Metazoa</taxon>
        <taxon>Chordata</taxon>
        <taxon>Craniata</taxon>
        <taxon>Vertebrata</taxon>
        <taxon>Euteleostomi</taxon>
        <taxon>Actinopterygii</taxon>
        <taxon>Neopterygii</taxon>
        <taxon>Teleostei</taxon>
        <taxon>Neoteleostei</taxon>
        <taxon>Acanthomorphata</taxon>
        <taxon>Carangaria</taxon>
        <taxon>Pleuronectiformes</taxon>
        <taxon>Pleuronectoidei</taxon>
        <taxon>Scophthalmidae</taxon>
        <taxon>Scophthalmus</taxon>
    </lineage>
</organism>
<dbReference type="EMBL" id="CP026245">
    <property type="protein sequence ID" value="AWO99480.1"/>
    <property type="molecule type" value="Genomic_DNA"/>
</dbReference>
<accession>A0A2U9B6A0</accession>
<evidence type="ECO:0000313" key="1">
    <source>
        <dbReference type="EMBL" id="AWO99480.1"/>
    </source>
</evidence>
<evidence type="ECO:0000313" key="2">
    <source>
        <dbReference type="Proteomes" id="UP000246464"/>
    </source>
</evidence>
<proteinExistence type="predicted"/>
<gene>
    <name evidence="1" type="ORF">SMAX5B_013240</name>
</gene>
<dbReference type="Proteomes" id="UP000246464">
    <property type="component" value="Chromosome 3"/>
</dbReference>
<protein>
    <submittedName>
        <fullName evidence="1">Uncharacterized protein</fullName>
    </submittedName>
</protein>
<reference evidence="1 2" key="1">
    <citation type="submission" date="2017-12" db="EMBL/GenBank/DDBJ databases">
        <title>Integrating genomic resources of turbot (Scophthalmus maximus) in depth evaluation of genetic and physical mapping variation across individuals.</title>
        <authorList>
            <person name="Martinez P."/>
        </authorList>
    </citation>
    <scope>NUCLEOTIDE SEQUENCE [LARGE SCALE GENOMIC DNA]</scope>
</reference>
<keyword evidence="2" id="KW-1185">Reference proteome</keyword>
<sequence>MQRKNALDASVKMKSMRDQSCRCMFRGNRNVEAGVKVWAQEDGLKGFPSTEVGSNILVLVLVEVEDPFESLVQDIDYLDFVCNQEYILINAAFRNLDNLP</sequence>
<dbReference type="AlphaFoldDB" id="A0A2U9B6A0"/>